<organism evidence="8 9">
    <name type="scientific">Nyssa sinensis</name>
    <dbReference type="NCBI Taxonomy" id="561372"/>
    <lineage>
        <taxon>Eukaryota</taxon>
        <taxon>Viridiplantae</taxon>
        <taxon>Streptophyta</taxon>
        <taxon>Embryophyta</taxon>
        <taxon>Tracheophyta</taxon>
        <taxon>Spermatophyta</taxon>
        <taxon>Magnoliopsida</taxon>
        <taxon>eudicotyledons</taxon>
        <taxon>Gunneridae</taxon>
        <taxon>Pentapetalae</taxon>
        <taxon>asterids</taxon>
        <taxon>Cornales</taxon>
        <taxon>Nyssaceae</taxon>
        <taxon>Nyssa</taxon>
    </lineage>
</organism>
<dbReference type="GO" id="GO:0008289">
    <property type="term" value="F:lipid binding"/>
    <property type="evidence" value="ECO:0007669"/>
    <property type="project" value="InterPro"/>
</dbReference>
<dbReference type="CDD" id="cd08875">
    <property type="entry name" value="START_ArGLABRA2_like"/>
    <property type="match status" value="1"/>
</dbReference>
<evidence type="ECO:0000256" key="3">
    <source>
        <dbReference type="ARBA" id="ARBA00023155"/>
    </source>
</evidence>
<evidence type="ECO:0000256" key="2">
    <source>
        <dbReference type="ARBA" id="ARBA00023125"/>
    </source>
</evidence>
<dbReference type="Gene3D" id="3.30.530.20">
    <property type="match status" value="1"/>
</dbReference>
<dbReference type="PANTHER" id="PTHR45654:SF93">
    <property type="entry name" value="HOMEOBOX-LEUCINE ZIPPER PROTEIN HDG2-RELATED"/>
    <property type="match status" value="1"/>
</dbReference>
<dbReference type="OrthoDB" id="1569773at2759"/>
<dbReference type="InterPro" id="IPR042160">
    <property type="entry name" value="HD-Zip_IV"/>
</dbReference>
<evidence type="ECO:0000256" key="1">
    <source>
        <dbReference type="ARBA" id="ARBA00023015"/>
    </source>
</evidence>
<name>A0A5J4ZY01_9ASTE</name>
<dbReference type="AlphaFoldDB" id="A0A5J4ZY01"/>
<dbReference type="EMBL" id="CM018047">
    <property type="protein sequence ID" value="KAA8523713.1"/>
    <property type="molecule type" value="Genomic_DNA"/>
</dbReference>
<evidence type="ECO:0000313" key="8">
    <source>
        <dbReference type="EMBL" id="KAA8523713.1"/>
    </source>
</evidence>
<keyword evidence="3" id="KW-0371">Homeobox</keyword>
<keyword evidence="4" id="KW-0804">Transcription</keyword>
<dbReference type="Pfam" id="PF25797">
    <property type="entry name" value="PDF2_C"/>
    <property type="match status" value="1"/>
</dbReference>
<protein>
    <recommendedName>
        <fullName evidence="7">START domain-containing protein</fullName>
    </recommendedName>
</protein>
<keyword evidence="1" id="KW-0805">Transcription regulation</keyword>
<dbReference type="InterPro" id="IPR057993">
    <property type="entry name" value="HD-Zip_IV_C"/>
</dbReference>
<dbReference type="GO" id="GO:0003677">
    <property type="term" value="F:DNA binding"/>
    <property type="evidence" value="ECO:0007669"/>
    <property type="project" value="UniProtKB-KW"/>
</dbReference>
<keyword evidence="2" id="KW-0238">DNA-binding</keyword>
<reference evidence="8 9" key="1">
    <citation type="submission" date="2019-09" db="EMBL/GenBank/DDBJ databases">
        <title>A chromosome-level genome assembly of the Chinese tupelo Nyssa sinensis.</title>
        <authorList>
            <person name="Yang X."/>
            <person name="Kang M."/>
            <person name="Yang Y."/>
            <person name="Xiong H."/>
            <person name="Wang M."/>
            <person name="Zhang Z."/>
            <person name="Wang Z."/>
            <person name="Wu H."/>
            <person name="Ma T."/>
            <person name="Liu J."/>
            <person name="Xi Z."/>
        </authorList>
    </citation>
    <scope>NUCLEOTIDE SEQUENCE [LARGE SCALE GENOMIC DNA]</scope>
    <source>
        <strain evidence="8">J267</strain>
        <tissue evidence="8">Leaf</tissue>
    </source>
</reference>
<dbReference type="SMART" id="SM00234">
    <property type="entry name" value="START"/>
    <property type="match status" value="1"/>
</dbReference>
<evidence type="ECO:0000256" key="4">
    <source>
        <dbReference type="ARBA" id="ARBA00023163"/>
    </source>
</evidence>
<dbReference type="Pfam" id="PF01852">
    <property type="entry name" value="START"/>
    <property type="match status" value="1"/>
</dbReference>
<evidence type="ECO:0000313" key="9">
    <source>
        <dbReference type="Proteomes" id="UP000325577"/>
    </source>
</evidence>
<evidence type="ECO:0000256" key="6">
    <source>
        <dbReference type="SAM" id="MobiDB-lite"/>
    </source>
</evidence>
<dbReference type="InterPro" id="IPR002913">
    <property type="entry name" value="START_lipid-bd_dom"/>
</dbReference>
<evidence type="ECO:0000259" key="7">
    <source>
        <dbReference type="PROSITE" id="PS50848"/>
    </source>
</evidence>
<feature type="domain" description="START" evidence="7">
    <location>
        <begin position="47"/>
        <end position="318"/>
    </location>
</feature>
<dbReference type="PANTHER" id="PTHR45654">
    <property type="entry name" value="HOMEOBOX-LEUCINE ZIPPER PROTEIN MERISTEM L1"/>
    <property type="match status" value="1"/>
</dbReference>
<evidence type="ECO:0000256" key="5">
    <source>
        <dbReference type="ARBA" id="ARBA00023242"/>
    </source>
</evidence>
<gene>
    <name evidence="8" type="ORF">F0562_010136</name>
</gene>
<proteinExistence type="predicted"/>
<dbReference type="SUPFAM" id="SSF55961">
    <property type="entry name" value="Bet v1-like"/>
    <property type="match status" value="2"/>
</dbReference>
<dbReference type="PROSITE" id="PS50848">
    <property type="entry name" value="START"/>
    <property type="match status" value="1"/>
</dbReference>
<keyword evidence="5" id="KW-0539">Nucleus</keyword>
<feature type="region of interest" description="Disordered" evidence="6">
    <location>
        <begin position="1"/>
        <end position="21"/>
    </location>
</feature>
<dbReference type="Proteomes" id="UP000325577">
    <property type="component" value="Linkage Group LG4"/>
</dbReference>
<keyword evidence="9" id="KW-1185">Reference proteome</keyword>
<dbReference type="InterPro" id="IPR023393">
    <property type="entry name" value="START-like_dom_sf"/>
</dbReference>
<sequence>MASNSPDCPQTPPNSPDHGNAHYQLAPDFAMDILRASDLLMCVTVCADVNKPKITQLAVSAVKELSQMAVEQDPLWLLGPDGESSILNDIEYKKRFGPLDATLEEIIKMLKTEGPIQLPNLNDTDKVLTEAAQYEDLSLLLGPKPFQAEASRATELVFMNPIELVNVFMDVDQWSILFANIVSNATVLGVLSTGEQKSPNGALNVMKVEFHVPSPLVQTRENYFARYCKQLAPETWVVVDVSLESIFPSPAIKYQRKPSGCLIQGMPNGYSKVTWVEHVEADNGSLHSLFTQLVSSGFAFGAKRWVATLARQLDRLAAFMDDTATALPAGRRNLMRLADRMMRGYYGSISASCESPWRRLPMTGAEGIMVMASYNLDDPGTPRGDALTVATSVWLPVPPKDVFDFLRDGSARNQWDLLSNGHVTRELVRIPTGRDPKNCVSVVAVEPEPNNIMIFYLQECYTDPTGSYVVYAPIDAFAMNCILECGNPEIVQILASGFAILPDRPTVVGEEMGGSILTVSFQIMNEYSSTVEYLPPNSVLTIYKLITETVSHIMDAVIT</sequence>
<accession>A0A5J4ZY01</accession>